<sequence>MIDNLDYEAKYFLDLISINVIRIRKEKGFSQLKLATEMGYSSASYIGRMEIRKNNEHFNLIHLFKISKILDVPVSAFFESIED</sequence>
<dbReference type="CDD" id="cd00093">
    <property type="entry name" value="HTH_XRE"/>
    <property type="match status" value="1"/>
</dbReference>
<dbReference type="Pfam" id="PF01381">
    <property type="entry name" value="HTH_3"/>
    <property type="match status" value="1"/>
</dbReference>
<organism evidence="2 3">
    <name type="scientific">Aliarcobacter butzleri L352</name>
    <dbReference type="NCBI Taxonomy" id="1447260"/>
    <lineage>
        <taxon>Bacteria</taxon>
        <taxon>Pseudomonadati</taxon>
        <taxon>Campylobacterota</taxon>
        <taxon>Epsilonproteobacteria</taxon>
        <taxon>Campylobacterales</taxon>
        <taxon>Arcobacteraceae</taxon>
        <taxon>Aliarcobacter</taxon>
    </lineage>
</organism>
<evidence type="ECO:0000259" key="1">
    <source>
        <dbReference type="PROSITE" id="PS50943"/>
    </source>
</evidence>
<gene>
    <name evidence="2" type="ORF">AF77_02100</name>
</gene>
<dbReference type="GO" id="GO:0003677">
    <property type="term" value="F:DNA binding"/>
    <property type="evidence" value="ECO:0007669"/>
    <property type="project" value="InterPro"/>
</dbReference>
<evidence type="ECO:0000313" key="2">
    <source>
        <dbReference type="EMBL" id="KLE06363.1"/>
    </source>
</evidence>
<dbReference type="EMBL" id="JAIT01000014">
    <property type="protein sequence ID" value="KLE06363.1"/>
    <property type="molecule type" value="Genomic_DNA"/>
</dbReference>
<dbReference type="InterPro" id="IPR001387">
    <property type="entry name" value="Cro/C1-type_HTH"/>
</dbReference>
<accession>A0A837JCZ5</accession>
<proteinExistence type="predicted"/>
<dbReference type="AlphaFoldDB" id="A0A837JCZ5"/>
<dbReference type="Proteomes" id="UP000035462">
    <property type="component" value="Unassembled WGS sequence"/>
</dbReference>
<evidence type="ECO:0000313" key="3">
    <source>
        <dbReference type="Proteomes" id="UP000035462"/>
    </source>
</evidence>
<dbReference type="SMART" id="SM00530">
    <property type="entry name" value="HTH_XRE"/>
    <property type="match status" value="1"/>
</dbReference>
<dbReference type="RefSeq" id="WP_052947303.1">
    <property type="nucleotide sequence ID" value="NZ_JAIT01000014.1"/>
</dbReference>
<dbReference type="SUPFAM" id="SSF47413">
    <property type="entry name" value="lambda repressor-like DNA-binding domains"/>
    <property type="match status" value="1"/>
</dbReference>
<feature type="domain" description="HTH cro/C1-type" evidence="1">
    <location>
        <begin position="20"/>
        <end position="77"/>
    </location>
</feature>
<dbReference type="InterPro" id="IPR010982">
    <property type="entry name" value="Lambda_DNA-bd_dom_sf"/>
</dbReference>
<reference evidence="2 3" key="1">
    <citation type="submission" date="2014-01" db="EMBL/GenBank/DDBJ databases">
        <title>Development of a Comparative Genomic Fingerprinting Assay for High Resolution Genotyping of Arcobacter butzleri.</title>
        <authorList>
            <person name="Webb A.L."/>
            <person name="Inglis G.D."/>
            <person name="Kruczkiewicz P."/>
            <person name="Selinger L.B."/>
            <person name="Taboada E.N."/>
        </authorList>
    </citation>
    <scope>NUCLEOTIDE SEQUENCE [LARGE SCALE GENOMIC DNA]</scope>
    <source>
        <strain evidence="2 3">L352</strain>
    </source>
</reference>
<name>A0A837JCZ5_9BACT</name>
<protein>
    <recommendedName>
        <fullName evidence="1">HTH cro/C1-type domain-containing protein</fullName>
    </recommendedName>
</protein>
<dbReference type="Gene3D" id="1.10.260.40">
    <property type="entry name" value="lambda repressor-like DNA-binding domains"/>
    <property type="match status" value="1"/>
</dbReference>
<dbReference type="PROSITE" id="PS50943">
    <property type="entry name" value="HTH_CROC1"/>
    <property type="match status" value="1"/>
</dbReference>
<comment type="caution">
    <text evidence="2">The sequence shown here is derived from an EMBL/GenBank/DDBJ whole genome shotgun (WGS) entry which is preliminary data.</text>
</comment>